<gene>
    <name evidence="2" type="ORF">AWH56_007995</name>
</gene>
<dbReference type="RefSeq" id="WP_083388395.1">
    <property type="nucleotide sequence ID" value="NZ_CP063356.2"/>
</dbReference>
<organism evidence="2 3">
    <name type="scientific">Anaerobacillus isosaccharinicus</name>
    <dbReference type="NCBI Taxonomy" id="1532552"/>
    <lineage>
        <taxon>Bacteria</taxon>
        <taxon>Bacillati</taxon>
        <taxon>Bacillota</taxon>
        <taxon>Bacilli</taxon>
        <taxon>Bacillales</taxon>
        <taxon>Bacillaceae</taxon>
        <taxon>Anaerobacillus</taxon>
    </lineage>
</organism>
<dbReference type="Pfam" id="PF08378">
    <property type="entry name" value="NERD"/>
    <property type="match status" value="1"/>
</dbReference>
<reference evidence="2 3" key="2">
    <citation type="journal article" date="2019" name="Int. J. Syst. Evol. Microbiol.">
        <title>Anaerobacillus isosaccharinicus sp. nov., an alkaliphilic bacterium which degrades isosaccharinic acid.</title>
        <authorList>
            <person name="Bassil N.M."/>
            <person name="Lloyd J.R."/>
        </authorList>
    </citation>
    <scope>NUCLEOTIDE SEQUENCE [LARGE SCALE GENOMIC DNA]</scope>
    <source>
        <strain evidence="2 3">NB2006</strain>
    </source>
</reference>
<dbReference type="PROSITE" id="PS50965">
    <property type="entry name" value="NERD"/>
    <property type="match status" value="1"/>
</dbReference>
<keyword evidence="3" id="KW-1185">Reference proteome</keyword>
<protein>
    <submittedName>
        <fullName evidence="2">Nuclease-related domain-containing protein</fullName>
    </submittedName>
</protein>
<proteinExistence type="predicted"/>
<dbReference type="InterPro" id="IPR011528">
    <property type="entry name" value="NERD"/>
</dbReference>
<dbReference type="EMBL" id="CP063356">
    <property type="protein sequence ID" value="QOY37528.1"/>
    <property type="molecule type" value="Genomic_DNA"/>
</dbReference>
<reference evidence="2 3" key="1">
    <citation type="journal article" date="2017" name="Genome Announc.">
        <title>Draft Genome Sequences of Four Alkaliphilic Bacteria Belonging to the Anaerobacillus Genus.</title>
        <authorList>
            <person name="Bassil N.M."/>
            <person name="Lloyd J.R."/>
        </authorList>
    </citation>
    <scope>NUCLEOTIDE SEQUENCE [LARGE SCALE GENOMIC DNA]</scope>
    <source>
        <strain evidence="2 3">NB2006</strain>
    </source>
</reference>
<evidence type="ECO:0000313" key="3">
    <source>
        <dbReference type="Proteomes" id="UP000180175"/>
    </source>
</evidence>
<feature type="domain" description="NERD" evidence="1">
    <location>
        <begin position="37"/>
        <end position="101"/>
    </location>
</feature>
<name>A0A7S7LAK0_9BACI</name>
<evidence type="ECO:0000313" key="2">
    <source>
        <dbReference type="EMBL" id="QOY37528.1"/>
    </source>
</evidence>
<sequence length="101" mass="12029">MIIKARTESLELKLLRHLHLRTNLLEKEKLHYLNLEKGYAGELAFDDMVDGISNNWLILNDLLLEINNTMFQLDKLIITPEKIYLYEVKNFEGDYYIEKDI</sequence>
<accession>A0A7S7LAK0</accession>
<dbReference type="AlphaFoldDB" id="A0A7S7LAK0"/>
<dbReference type="OrthoDB" id="2899867at2"/>
<evidence type="ECO:0000259" key="1">
    <source>
        <dbReference type="PROSITE" id="PS50965"/>
    </source>
</evidence>
<dbReference type="Proteomes" id="UP000180175">
    <property type="component" value="Chromosome"/>
</dbReference>
<dbReference type="KEGG" id="aia:AWH56_007995"/>